<accession>A0A2R6VWY5</accession>
<dbReference type="AlphaFoldDB" id="A0A2R6VWY5"/>
<organism evidence="2 3">
    <name type="scientific">Marchantia polymorpha</name>
    <name type="common">Common liverwort</name>
    <name type="synonym">Marchantia aquatica</name>
    <dbReference type="NCBI Taxonomy" id="3197"/>
    <lineage>
        <taxon>Eukaryota</taxon>
        <taxon>Viridiplantae</taxon>
        <taxon>Streptophyta</taxon>
        <taxon>Embryophyta</taxon>
        <taxon>Marchantiophyta</taxon>
        <taxon>Marchantiopsida</taxon>
        <taxon>Marchantiidae</taxon>
        <taxon>Marchantiales</taxon>
        <taxon>Marchantiaceae</taxon>
        <taxon>Marchantia</taxon>
    </lineage>
</organism>
<proteinExistence type="predicted"/>
<dbReference type="EMBL" id="KZ772945">
    <property type="protein sequence ID" value="PTQ26104.1"/>
    <property type="molecule type" value="Genomic_DNA"/>
</dbReference>
<feature type="region of interest" description="Disordered" evidence="1">
    <location>
        <begin position="1"/>
        <end position="210"/>
    </location>
</feature>
<dbReference type="Proteomes" id="UP000244005">
    <property type="component" value="Chromosome Y"/>
</dbReference>
<protein>
    <submittedName>
        <fullName evidence="2">Uncharacterized protein</fullName>
    </submittedName>
</protein>
<feature type="compositionally biased region" description="Low complexity" evidence="1">
    <location>
        <begin position="111"/>
        <end position="124"/>
    </location>
</feature>
<keyword evidence="3" id="KW-1185">Reference proteome</keyword>
<evidence type="ECO:0000256" key="1">
    <source>
        <dbReference type="SAM" id="MobiDB-lite"/>
    </source>
</evidence>
<gene>
    <name evidence="2" type="ORF">MARPO_YB0045</name>
</gene>
<sequence>MGRGTGEGATARISCSHPEAATALPKQKARRRLLPASSAETATIATEKGSPSPKKDGTARTAEGSADHPMPSAEATPCGRRFSPTHRRAPTHRQDSPPVQRKKGKERAEDPPSAQGPSGQGPSAVRSPGYAPTAPGPSGHRVTNKEPAAAVPSARNPPEGAPLAEVPSGQWTSGGPPSAQPPSAVDAFGATASAEAPLGIAPTHRPDASLEKDLMVERDLTEERIDCPQGEICARDAQLHSA</sequence>
<evidence type="ECO:0000313" key="3">
    <source>
        <dbReference type="Proteomes" id="UP000244005"/>
    </source>
</evidence>
<feature type="compositionally biased region" description="Low complexity" evidence="1">
    <location>
        <begin position="36"/>
        <end position="47"/>
    </location>
</feature>
<evidence type="ECO:0000313" key="2">
    <source>
        <dbReference type="EMBL" id="PTQ26104.1"/>
    </source>
</evidence>
<feature type="compositionally biased region" description="Low complexity" evidence="1">
    <location>
        <begin position="173"/>
        <end position="184"/>
    </location>
</feature>
<reference evidence="2" key="1">
    <citation type="submission" date="2017-12" db="EMBL/GenBank/DDBJ databases">
        <title>WGS assembly of Marchantia polymorpha.</title>
        <authorList>
            <person name="Bowman J.L."/>
            <person name="Kohchi T."/>
            <person name="Yamato K.T."/>
            <person name="Jenkins J."/>
            <person name="Shu S."/>
            <person name="Ishizaki K."/>
            <person name="Yamaoka S."/>
            <person name="Nishihama R."/>
            <person name="Nakamura Y."/>
            <person name="Berger F."/>
            <person name="Adam C."/>
            <person name="Aki S.S."/>
            <person name="Althoff F."/>
            <person name="Araki T."/>
            <person name="Arteaga-Vazquez M.A."/>
            <person name="Balasubrmanian S."/>
            <person name="Bauer D."/>
            <person name="Boehm C.R."/>
            <person name="Briginshaw L."/>
            <person name="Caballero-Perez J."/>
            <person name="Catarino B."/>
            <person name="Chen F."/>
            <person name="Chiyoda S."/>
            <person name="Chovatia M."/>
            <person name="Davies K.M."/>
            <person name="Delmans M."/>
            <person name="Demura T."/>
            <person name="Dierschke T."/>
            <person name="Dolan L."/>
            <person name="Dorantes-Acosta A.E."/>
            <person name="Eklund D.M."/>
            <person name="Florent S.N."/>
            <person name="Flores-Sandoval E."/>
            <person name="Fujiyama A."/>
            <person name="Fukuzawa H."/>
            <person name="Galik B."/>
            <person name="Grimanelli D."/>
            <person name="Grimwood J."/>
            <person name="Grossniklaus U."/>
            <person name="Hamada T."/>
            <person name="Haseloff J."/>
            <person name="Hetherington A.J."/>
            <person name="Higo A."/>
            <person name="Hirakawa Y."/>
            <person name="Hundley H.N."/>
            <person name="Ikeda Y."/>
            <person name="Inoue K."/>
            <person name="Inoue S."/>
            <person name="Ishida S."/>
            <person name="Jia Q."/>
            <person name="Kakita M."/>
            <person name="Kanazawa T."/>
            <person name="Kawai Y."/>
            <person name="Kawashima T."/>
            <person name="Kennedy M."/>
            <person name="Kinose K."/>
            <person name="Kinoshita T."/>
            <person name="Kohara Y."/>
            <person name="Koide E."/>
            <person name="Komatsu K."/>
            <person name="Kopischke S."/>
            <person name="Kubo M."/>
            <person name="Kyozuka J."/>
            <person name="Lagercrantz U."/>
            <person name="Lin S.S."/>
            <person name="Lindquist E."/>
            <person name="Lipzen A.M."/>
            <person name="Lu C."/>
            <person name="Luna E.D."/>
            <person name="Martienssen R.A."/>
            <person name="Minamino N."/>
            <person name="Mizutani M."/>
            <person name="Mizutani M."/>
            <person name="Mochizuki N."/>
            <person name="Monte I."/>
            <person name="Mosher R."/>
            <person name="Nagasaki H."/>
            <person name="Nakagami H."/>
            <person name="Naramoto S."/>
            <person name="Nishitani K."/>
            <person name="Ohtani M."/>
            <person name="Okamoto T."/>
            <person name="Okumura M."/>
            <person name="Phillips J."/>
            <person name="Pollak B."/>
            <person name="Reinders A."/>
            <person name="Roevekamp M."/>
            <person name="Sano R."/>
            <person name="Sawa S."/>
            <person name="Schmid M.W."/>
            <person name="Shirakawa M."/>
            <person name="Solano R."/>
            <person name="Spunde A."/>
            <person name="Suetsugu N."/>
            <person name="Sugano S."/>
            <person name="Sugiyama A."/>
            <person name="Sun R."/>
            <person name="Suzuki Y."/>
            <person name="Takenaka M."/>
            <person name="Takezawa D."/>
            <person name="Tomogane H."/>
            <person name="Tsuzuki M."/>
            <person name="Ueda T."/>
            <person name="Umeda M."/>
            <person name="Ward J.M."/>
            <person name="Watanabe Y."/>
            <person name="Yazaki K."/>
            <person name="Yokoyama R."/>
            <person name="Yoshitake Y."/>
            <person name="Yotsui I."/>
            <person name="Zachgo S."/>
            <person name="Schmutz J."/>
        </authorList>
    </citation>
    <scope>NUCLEOTIDE SEQUENCE [LARGE SCALE GENOMIC DNA]</scope>
    <source>
        <strain evidence="2">Tak-1</strain>
    </source>
</reference>
<name>A0A2R6VWY5_MARPO</name>